<proteinExistence type="predicted"/>
<comment type="caution">
    <text evidence="1">The sequence shown here is derived from an EMBL/GenBank/DDBJ whole genome shotgun (WGS) entry which is preliminary data.</text>
</comment>
<dbReference type="AlphaFoldDB" id="A0A0F9N2W1"/>
<sequence>MRDWFQNFLSKFTSQGFGTLPGFTASTPTWSSLGYRDYVKEGYQSLIWVYRCVREISEAVSSVPWKTFKVAEDGTRIPVPGHKFEQLLKRPNDIMSGPAFFDAWTTFFMLSGNSFVEIVRRGVENNQGEPLELFPLRPDFMKVVPDPKLFVSGYILEVQGVKISYRPDEIIHWKLIDPLNDHVGMAPSRAGARIIDTENSAIGWNKVMLENAAQPSGMLVIPEGKRLSPIQKLFLKEQLDNKFSRANAHRPMLLENGITWEQMSISQRDMEFSTLRKMNAIEICALFGTPPELVGAGDRPKFENYKIARLSFWEETVITILDQLKAGMNMHIAPLYGDRIEIGYDITNIPAMRSVFTEKVETASKLADLGYSLNQINRRLNLGFEDVEWGDEPLVPGTLVPIMAVISGETLDTGDGEPKPKPEPKALSEFKQLLAAEDHVSPLMQGIQDGYKRASVLNGNAMSIIGGTR</sequence>
<dbReference type="NCBIfam" id="TIGR01537">
    <property type="entry name" value="portal_HK97"/>
    <property type="match status" value="1"/>
</dbReference>
<name>A0A0F9N2W1_9ZZZZ</name>
<gene>
    <name evidence="1" type="ORF">LCGC14_1385950</name>
</gene>
<accession>A0A0F9N2W1</accession>
<dbReference type="InterPro" id="IPR006944">
    <property type="entry name" value="Phage/GTA_portal"/>
</dbReference>
<evidence type="ECO:0008006" key="2">
    <source>
        <dbReference type="Google" id="ProtNLM"/>
    </source>
</evidence>
<reference evidence="1" key="1">
    <citation type="journal article" date="2015" name="Nature">
        <title>Complex archaea that bridge the gap between prokaryotes and eukaryotes.</title>
        <authorList>
            <person name="Spang A."/>
            <person name="Saw J.H."/>
            <person name="Jorgensen S.L."/>
            <person name="Zaremba-Niedzwiedzka K."/>
            <person name="Martijn J."/>
            <person name="Lind A.E."/>
            <person name="van Eijk R."/>
            <person name="Schleper C."/>
            <person name="Guy L."/>
            <person name="Ettema T.J."/>
        </authorList>
    </citation>
    <scope>NUCLEOTIDE SEQUENCE</scope>
</reference>
<organism evidence="1">
    <name type="scientific">marine sediment metagenome</name>
    <dbReference type="NCBI Taxonomy" id="412755"/>
    <lineage>
        <taxon>unclassified sequences</taxon>
        <taxon>metagenomes</taxon>
        <taxon>ecological metagenomes</taxon>
    </lineage>
</organism>
<dbReference type="EMBL" id="LAZR01008903">
    <property type="protein sequence ID" value="KKM75857.1"/>
    <property type="molecule type" value="Genomic_DNA"/>
</dbReference>
<dbReference type="Pfam" id="PF04860">
    <property type="entry name" value="Phage_portal"/>
    <property type="match status" value="1"/>
</dbReference>
<evidence type="ECO:0000313" key="1">
    <source>
        <dbReference type="EMBL" id="KKM75857.1"/>
    </source>
</evidence>
<protein>
    <recommendedName>
        <fullName evidence="2">Phage portal protein</fullName>
    </recommendedName>
</protein>
<dbReference type="InterPro" id="IPR006427">
    <property type="entry name" value="Portal_HK97"/>
</dbReference>